<dbReference type="Gene3D" id="1.20.1070.10">
    <property type="entry name" value="Rhodopsin 7-helix transmembrane proteins"/>
    <property type="match status" value="1"/>
</dbReference>
<dbReference type="InterPro" id="IPR050516">
    <property type="entry name" value="Olfactory_GPCR"/>
</dbReference>
<dbReference type="PANTHER" id="PTHR26452">
    <property type="entry name" value="OLFACTORY RECEPTOR"/>
    <property type="match status" value="1"/>
</dbReference>
<evidence type="ECO:0000256" key="12">
    <source>
        <dbReference type="ARBA" id="ARBA00023224"/>
    </source>
</evidence>
<keyword evidence="4" id="KW-1003">Cell membrane</keyword>
<feature type="transmembrane region" description="Helical" evidence="13">
    <location>
        <begin position="138"/>
        <end position="156"/>
    </location>
</feature>
<comment type="function">
    <text evidence="1">Odorant receptor.</text>
</comment>
<dbReference type="AlphaFoldDB" id="A0A6J1VSS3"/>
<dbReference type="Pfam" id="PF13853">
    <property type="entry name" value="7tm_4"/>
    <property type="match status" value="1"/>
</dbReference>
<dbReference type="GeneID" id="113425640"/>
<dbReference type="RefSeq" id="XP_026543648.1">
    <property type="nucleotide sequence ID" value="XM_026687863.1"/>
</dbReference>
<dbReference type="PRINTS" id="PR00237">
    <property type="entry name" value="GPCRRHODOPSN"/>
</dbReference>
<dbReference type="InterPro" id="IPR000276">
    <property type="entry name" value="GPCR_Rhodpsn"/>
</dbReference>
<dbReference type="CDD" id="cd15227">
    <property type="entry name" value="7tmA_OR14-like"/>
    <property type="match status" value="1"/>
</dbReference>
<keyword evidence="9" id="KW-0297">G-protein coupled receptor</keyword>
<evidence type="ECO:0000313" key="15">
    <source>
        <dbReference type="Proteomes" id="UP000504612"/>
    </source>
</evidence>
<dbReference type="InterPro" id="IPR017452">
    <property type="entry name" value="GPCR_Rhodpsn_7TM"/>
</dbReference>
<name>A0A6J1VSS3_9SAUR</name>
<reference evidence="16" key="1">
    <citation type="submission" date="2025-08" db="UniProtKB">
        <authorList>
            <consortium name="RefSeq"/>
        </authorList>
    </citation>
    <scope>IDENTIFICATION</scope>
</reference>
<dbReference type="FunFam" id="1.10.1220.70:FF:000001">
    <property type="entry name" value="Olfactory receptor"/>
    <property type="match status" value="1"/>
</dbReference>
<evidence type="ECO:0000256" key="8">
    <source>
        <dbReference type="ARBA" id="ARBA00022989"/>
    </source>
</evidence>
<feature type="transmembrane region" description="Helical" evidence="13">
    <location>
        <begin position="23"/>
        <end position="50"/>
    </location>
</feature>
<feature type="transmembrane region" description="Helical" evidence="13">
    <location>
        <begin position="237"/>
        <end position="259"/>
    </location>
</feature>
<evidence type="ECO:0000256" key="2">
    <source>
        <dbReference type="ARBA" id="ARBA00004651"/>
    </source>
</evidence>
<feature type="transmembrane region" description="Helical" evidence="13">
    <location>
        <begin position="194"/>
        <end position="216"/>
    </location>
</feature>
<keyword evidence="7" id="KW-0552">Olfaction</keyword>
<evidence type="ECO:0000256" key="1">
    <source>
        <dbReference type="ARBA" id="ARBA00002936"/>
    </source>
</evidence>
<evidence type="ECO:0000259" key="14">
    <source>
        <dbReference type="PROSITE" id="PS50262"/>
    </source>
</evidence>
<keyword evidence="11" id="KW-0675">Receptor</keyword>
<evidence type="ECO:0000256" key="4">
    <source>
        <dbReference type="ARBA" id="ARBA00022475"/>
    </source>
</evidence>
<dbReference type="FunFam" id="1.20.1070.10:FF:000037">
    <property type="entry name" value="Olfactory receptor"/>
    <property type="match status" value="1"/>
</dbReference>
<dbReference type="SUPFAM" id="SSF81321">
    <property type="entry name" value="Family A G protein-coupled receptor-like"/>
    <property type="match status" value="1"/>
</dbReference>
<evidence type="ECO:0000256" key="3">
    <source>
        <dbReference type="ARBA" id="ARBA00010663"/>
    </source>
</evidence>
<dbReference type="Proteomes" id="UP000504612">
    <property type="component" value="Unplaced"/>
</dbReference>
<evidence type="ECO:0000256" key="11">
    <source>
        <dbReference type="ARBA" id="ARBA00023170"/>
    </source>
</evidence>
<dbReference type="PRINTS" id="PR00245">
    <property type="entry name" value="OLFACTORYR"/>
</dbReference>
<evidence type="ECO:0000313" key="16">
    <source>
        <dbReference type="RefSeq" id="XP_026543648.1"/>
    </source>
</evidence>
<feature type="domain" description="G-protein coupled receptors family 1 profile" evidence="14">
    <location>
        <begin position="39"/>
        <end position="287"/>
    </location>
</feature>
<comment type="subcellular location">
    <subcellularLocation>
        <location evidence="2">Cell membrane</location>
        <topology evidence="2">Multi-pass membrane protein</topology>
    </subcellularLocation>
</comment>
<evidence type="ECO:0000256" key="10">
    <source>
        <dbReference type="ARBA" id="ARBA00023136"/>
    </source>
</evidence>
<dbReference type="PROSITE" id="PS50262">
    <property type="entry name" value="G_PROTEIN_RECEP_F1_2"/>
    <property type="match status" value="1"/>
</dbReference>
<evidence type="ECO:0000256" key="5">
    <source>
        <dbReference type="ARBA" id="ARBA00022606"/>
    </source>
</evidence>
<gene>
    <name evidence="16" type="primary">LOC113425640</name>
</gene>
<dbReference type="GO" id="GO:0004984">
    <property type="term" value="F:olfactory receptor activity"/>
    <property type="evidence" value="ECO:0007669"/>
    <property type="project" value="InterPro"/>
</dbReference>
<dbReference type="GO" id="GO:0004930">
    <property type="term" value="F:G protein-coupled receptor activity"/>
    <property type="evidence" value="ECO:0007669"/>
    <property type="project" value="UniProtKB-KW"/>
</dbReference>
<organism evidence="15 16">
    <name type="scientific">Notechis scutatus</name>
    <name type="common">mainland tiger snake</name>
    <dbReference type="NCBI Taxonomy" id="8663"/>
    <lineage>
        <taxon>Eukaryota</taxon>
        <taxon>Metazoa</taxon>
        <taxon>Chordata</taxon>
        <taxon>Craniata</taxon>
        <taxon>Vertebrata</taxon>
        <taxon>Euteleostomi</taxon>
        <taxon>Lepidosauria</taxon>
        <taxon>Squamata</taxon>
        <taxon>Bifurcata</taxon>
        <taxon>Unidentata</taxon>
        <taxon>Episquamata</taxon>
        <taxon>Toxicofera</taxon>
        <taxon>Serpentes</taxon>
        <taxon>Colubroidea</taxon>
        <taxon>Elapidae</taxon>
        <taxon>Hydrophiinae</taxon>
        <taxon>Notechis</taxon>
    </lineage>
</organism>
<protein>
    <submittedName>
        <fullName evidence="16">Olfactory receptor 14A16-like</fullName>
    </submittedName>
</protein>
<proteinExistence type="inferred from homology"/>
<keyword evidence="12" id="KW-0807">Transducer</keyword>
<dbReference type="InterPro" id="IPR000725">
    <property type="entry name" value="Olfact_rcpt"/>
</dbReference>
<evidence type="ECO:0000256" key="6">
    <source>
        <dbReference type="ARBA" id="ARBA00022692"/>
    </source>
</evidence>
<keyword evidence="6 13" id="KW-0812">Transmembrane</keyword>
<feature type="transmembrane region" description="Helical" evidence="13">
    <location>
        <begin position="265"/>
        <end position="286"/>
    </location>
</feature>
<evidence type="ECO:0000256" key="13">
    <source>
        <dbReference type="SAM" id="Phobius"/>
    </source>
</evidence>
<dbReference type="GO" id="GO:0005886">
    <property type="term" value="C:plasma membrane"/>
    <property type="evidence" value="ECO:0007669"/>
    <property type="project" value="UniProtKB-SubCell"/>
</dbReference>
<keyword evidence="8 13" id="KW-1133">Transmembrane helix</keyword>
<evidence type="ECO:0000256" key="9">
    <source>
        <dbReference type="ARBA" id="ARBA00023040"/>
    </source>
</evidence>
<feature type="transmembrane region" description="Helical" evidence="13">
    <location>
        <begin position="89"/>
        <end position="118"/>
    </location>
</feature>
<keyword evidence="15" id="KW-1185">Reference proteome</keyword>
<accession>A0A6J1VSS3</accession>
<evidence type="ECO:0000256" key="7">
    <source>
        <dbReference type="ARBA" id="ARBA00022725"/>
    </source>
</evidence>
<comment type="similarity">
    <text evidence="3">Belongs to the G-protein coupled receptor 1 family.</text>
</comment>
<dbReference type="KEGG" id="nss:113425640"/>
<keyword evidence="10 13" id="KW-0472">Membrane</keyword>
<keyword evidence="5" id="KW-0716">Sensory transduction</keyword>
<sequence>MDNQSRVAEFILHGFPDTEELRIVHIITFSVIYLVALTENLIIITVILYSHQLHSPMYFFLANLSFQDLGSISVTIPKSLLNSLISTETISYSGCLCQVFFFVFFIMSHLFLLGVMAYDRYVAICNPLHYEMAMNKKVCIQMATNAWIVGLFYSTLYTGNLFTVDFCSRIINQFFCDIPQLLQISCSDSYFIEFWTLIFGSSLGFIQFALIAFSYVKIFRAVFRIPSSQGKQKAFSTCLPHLTVICLFTVGGTLAYFGPTSTTTSALYPFLSVFYCLVPPLLNPLVYSMRNKELKMAFWKQMLNICPNSLCKHHSWFQLFW</sequence>